<dbReference type="SUPFAM" id="SSF55424">
    <property type="entry name" value="FAD/NAD-linked reductases, dimerisation (C-terminal) domain"/>
    <property type="match status" value="1"/>
</dbReference>
<comment type="cofactor">
    <cofactor evidence="1">
        <name>FAD</name>
        <dbReference type="ChEBI" id="CHEBI:57692"/>
    </cofactor>
</comment>
<dbReference type="Gene3D" id="3.50.50.60">
    <property type="entry name" value="FAD/NAD(P)-binding domain"/>
    <property type="match status" value="2"/>
</dbReference>
<dbReference type="GO" id="GO:0051213">
    <property type="term" value="F:dioxygenase activity"/>
    <property type="evidence" value="ECO:0007669"/>
    <property type="project" value="UniProtKB-KW"/>
</dbReference>
<dbReference type="PANTHER" id="PTHR43557">
    <property type="entry name" value="APOPTOSIS-INDUCING FACTOR 1"/>
    <property type="match status" value="1"/>
</dbReference>
<dbReference type="GO" id="GO:0016651">
    <property type="term" value="F:oxidoreductase activity, acting on NAD(P)H"/>
    <property type="evidence" value="ECO:0007669"/>
    <property type="project" value="TreeGrafter"/>
</dbReference>
<dbReference type="InterPro" id="IPR023753">
    <property type="entry name" value="FAD/NAD-binding_dom"/>
</dbReference>
<dbReference type="OrthoDB" id="7809559at2"/>
<dbReference type="InterPro" id="IPR036188">
    <property type="entry name" value="FAD/NAD-bd_sf"/>
</dbReference>
<dbReference type="Pfam" id="PF14759">
    <property type="entry name" value="Reductase_C"/>
    <property type="match status" value="1"/>
</dbReference>
<dbReference type="PANTHER" id="PTHR43557:SF2">
    <property type="entry name" value="RIESKE DOMAIN-CONTAINING PROTEIN-RELATED"/>
    <property type="match status" value="1"/>
</dbReference>
<evidence type="ECO:0000256" key="1">
    <source>
        <dbReference type="ARBA" id="ARBA00001974"/>
    </source>
</evidence>
<keyword evidence="3" id="KW-0274">FAD</keyword>
<dbReference type="GO" id="GO:0005737">
    <property type="term" value="C:cytoplasm"/>
    <property type="evidence" value="ECO:0007669"/>
    <property type="project" value="TreeGrafter"/>
</dbReference>
<dbReference type="AlphaFoldDB" id="A0A1C3WVT2"/>
<organism evidence="7 8">
    <name type="scientific">Rhizobium multihospitium</name>
    <dbReference type="NCBI Taxonomy" id="410764"/>
    <lineage>
        <taxon>Bacteria</taxon>
        <taxon>Pseudomonadati</taxon>
        <taxon>Pseudomonadota</taxon>
        <taxon>Alphaproteobacteria</taxon>
        <taxon>Hyphomicrobiales</taxon>
        <taxon>Rhizobiaceae</taxon>
        <taxon>Rhizobium/Agrobacterium group</taxon>
        <taxon>Rhizobium</taxon>
    </lineage>
</organism>
<evidence type="ECO:0000256" key="4">
    <source>
        <dbReference type="ARBA" id="ARBA00023002"/>
    </source>
</evidence>
<dbReference type="Pfam" id="PF07992">
    <property type="entry name" value="Pyr_redox_2"/>
    <property type="match status" value="1"/>
</dbReference>
<reference evidence="8" key="1">
    <citation type="submission" date="2016-08" db="EMBL/GenBank/DDBJ databases">
        <authorList>
            <person name="Varghese N."/>
            <person name="Submissions Spin"/>
        </authorList>
    </citation>
    <scope>NUCLEOTIDE SEQUENCE [LARGE SCALE GENOMIC DNA]</scope>
    <source>
        <strain evidence="8">HAMBI 2975</strain>
    </source>
</reference>
<evidence type="ECO:0000313" key="7">
    <source>
        <dbReference type="EMBL" id="SCB44137.1"/>
    </source>
</evidence>
<dbReference type="SUPFAM" id="SSF51905">
    <property type="entry name" value="FAD/NAD(P)-binding domain"/>
    <property type="match status" value="1"/>
</dbReference>
<gene>
    <name evidence="7" type="ORF">GA0061103_6414</name>
</gene>
<evidence type="ECO:0000256" key="2">
    <source>
        <dbReference type="ARBA" id="ARBA00022630"/>
    </source>
</evidence>
<dbReference type="Proteomes" id="UP000199101">
    <property type="component" value="Unassembled WGS sequence"/>
</dbReference>
<dbReference type="InterPro" id="IPR028202">
    <property type="entry name" value="Reductase_C"/>
</dbReference>
<evidence type="ECO:0000259" key="5">
    <source>
        <dbReference type="Pfam" id="PF07992"/>
    </source>
</evidence>
<feature type="domain" description="FAD/NAD(P)-binding" evidence="5">
    <location>
        <begin position="3"/>
        <end position="299"/>
    </location>
</feature>
<evidence type="ECO:0000313" key="8">
    <source>
        <dbReference type="Proteomes" id="UP000199101"/>
    </source>
</evidence>
<dbReference type="PRINTS" id="PR00368">
    <property type="entry name" value="FADPNR"/>
</dbReference>
<dbReference type="RefSeq" id="WP_092716545.1">
    <property type="nucleotide sequence ID" value="NZ_FMAG01000008.1"/>
</dbReference>
<dbReference type="EMBL" id="FMAG01000008">
    <property type="protein sequence ID" value="SCB44137.1"/>
    <property type="molecule type" value="Genomic_DNA"/>
</dbReference>
<dbReference type="InterPro" id="IPR016156">
    <property type="entry name" value="FAD/NAD-linked_Rdtase_dimer_sf"/>
</dbReference>
<proteinExistence type="predicted"/>
<dbReference type="InterPro" id="IPR050446">
    <property type="entry name" value="FAD-oxidoreductase/Apoptosis"/>
</dbReference>
<name>A0A1C3WVT2_9HYPH</name>
<feature type="domain" description="Reductase C-terminal" evidence="6">
    <location>
        <begin position="318"/>
        <end position="406"/>
    </location>
</feature>
<keyword evidence="7" id="KW-0223">Dioxygenase</keyword>
<evidence type="ECO:0000259" key="6">
    <source>
        <dbReference type="Pfam" id="PF14759"/>
    </source>
</evidence>
<keyword evidence="2" id="KW-0285">Flavoprotein</keyword>
<protein>
    <submittedName>
        <fullName evidence="7">3-phenylpropionate/trans-cinnamate dioxygenase ferredoxin reductase subunit</fullName>
    </submittedName>
</protein>
<dbReference type="PRINTS" id="PR00411">
    <property type="entry name" value="PNDRDTASEI"/>
</dbReference>
<evidence type="ECO:0000256" key="3">
    <source>
        <dbReference type="ARBA" id="ARBA00022827"/>
    </source>
</evidence>
<dbReference type="Gene3D" id="3.30.390.30">
    <property type="match status" value="1"/>
</dbReference>
<keyword evidence="4" id="KW-0560">Oxidoreductase</keyword>
<accession>A0A1C3WVT2</accession>
<keyword evidence="8" id="KW-1185">Reference proteome</keyword>
<sequence length="408" mass="42956">MTSFVIIGAGECGARAALILRERGFAGNVTLIGSEALLPYERPPLSKATLLQGTEPKWIAEAVRYEELGIAVRTGITAIAVDRRQKAVQLSDGTTLDYDKLLLTTGARPRELGNVASPRGHIRALRTHSDASALRPFLKPGRSIAILGGGFIGLELAASARTLGASVILLEGLSRILSRGVPAEIATRIAERHAAEGVDIRCGVKILSVEETNAGVLIDVVGAGVVAVDVLVVGIGAVPNTELAAAAGLAIENGIAVNSNLRTSDPDIFAAGDCCSFPSAHFGERRLRLESWRNAQEQGVRVAASMMGETDSQISVPWFWSDQYDLTLQVAGLADGATAVIRRDLSEDAFILFHLDADGRILAASGIGPGNSVARDIRLAEMLIAAGRRPDPKALANSQIKLKQLLAA</sequence>
<dbReference type="STRING" id="410764.GA0061103_6414"/>